<dbReference type="PANTHER" id="PTHR30482">
    <property type="entry name" value="HIGH-AFFINITY BRANCHED-CHAIN AMINO ACID TRANSPORT SYSTEM PERMEASE"/>
    <property type="match status" value="1"/>
</dbReference>
<feature type="transmembrane region" description="Helical" evidence="6">
    <location>
        <begin position="93"/>
        <end position="116"/>
    </location>
</feature>
<protein>
    <submittedName>
        <fullName evidence="7">Branched-chain amino acid ABC transporter permease</fullName>
    </submittedName>
</protein>
<dbReference type="EMBL" id="JAUQYP010000001">
    <property type="protein sequence ID" value="MDO8107596.1"/>
    <property type="molecule type" value="Genomic_DNA"/>
</dbReference>
<keyword evidence="4 6" id="KW-1133">Transmembrane helix</keyword>
<evidence type="ECO:0000313" key="7">
    <source>
        <dbReference type="EMBL" id="MDO8107596.1"/>
    </source>
</evidence>
<dbReference type="InterPro" id="IPR001851">
    <property type="entry name" value="ABC_transp_permease"/>
</dbReference>
<dbReference type="RefSeq" id="WP_304601214.1">
    <property type="nucleotide sequence ID" value="NZ_JAUQYO010000001.1"/>
</dbReference>
<organism evidence="7 8">
    <name type="scientific">Actinotalea lenta</name>
    <dbReference type="NCBI Taxonomy" id="3064654"/>
    <lineage>
        <taxon>Bacteria</taxon>
        <taxon>Bacillati</taxon>
        <taxon>Actinomycetota</taxon>
        <taxon>Actinomycetes</taxon>
        <taxon>Micrococcales</taxon>
        <taxon>Cellulomonadaceae</taxon>
        <taxon>Actinotalea</taxon>
    </lineage>
</organism>
<gene>
    <name evidence="7" type="ORF">Q6348_10355</name>
</gene>
<keyword evidence="2" id="KW-1003">Cell membrane</keyword>
<evidence type="ECO:0000256" key="3">
    <source>
        <dbReference type="ARBA" id="ARBA00022692"/>
    </source>
</evidence>
<dbReference type="Pfam" id="PF02653">
    <property type="entry name" value="BPD_transp_2"/>
    <property type="match status" value="1"/>
</dbReference>
<dbReference type="CDD" id="cd06581">
    <property type="entry name" value="TM_PBP1_LivM_like"/>
    <property type="match status" value="1"/>
</dbReference>
<dbReference type="PANTHER" id="PTHR30482:SF10">
    <property type="entry name" value="HIGH-AFFINITY BRANCHED-CHAIN AMINO ACID TRANSPORT PROTEIN BRAE"/>
    <property type="match status" value="1"/>
</dbReference>
<reference evidence="7 8" key="1">
    <citation type="submission" date="2023-07" db="EMBL/GenBank/DDBJ databases">
        <title>Description of novel actinomycetes strains, isolated from tidal flat sediment.</title>
        <authorList>
            <person name="Lu C."/>
        </authorList>
    </citation>
    <scope>NUCLEOTIDE SEQUENCE [LARGE SCALE GENOMIC DNA]</scope>
    <source>
        <strain evidence="7 8">SYSU T00b441</strain>
    </source>
</reference>
<evidence type="ECO:0000256" key="6">
    <source>
        <dbReference type="SAM" id="Phobius"/>
    </source>
</evidence>
<feature type="transmembrane region" description="Helical" evidence="6">
    <location>
        <begin position="251"/>
        <end position="280"/>
    </location>
</feature>
<keyword evidence="5 6" id="KW-0472">Membrane</keyword>
<dbReference type="Proteomes" id="UP001232536">
    <property type="component" value="Unassembled WGS sequence"/>
</dbReference>
<dbReference type="InterPro" id="IPR043428">
    <property type="entry name" value="LivM-like"/>
</dbReference>
<comment type="caution">
    <text evidence="7">The sequence shown here is derived from an EMBL/GenBank/DDBJ whole genome shotgun (WGS) entry which is preliminary data.</text>
</comment>
<comment type="subcellular location">
    <subcellularLocation>
        <location evidence="1">Cell membrane</location>
        <topology evidence="1">Multi-pass membrane protein</topology>
    </subcellularLocation>
</comment>
<feature type="transmembrane region" description="Helical" evidence="6">
    <location>
        <begin position="168"/>
        <end position="189"/>
    </location>
</feature>
<name>A0ABT9D9N9_9CELL</name>
<evidence type="ECO:0000256" key="1">
    <source>
        <dbReference type="ARBA" id="ARBA00004651"/>
    </source>
</evidence>
<feature type="transmembrane region" description="Helical" evidence="6">
    <location>
        <begin position="43"/>
        <end position="63"/>
    </location>
</feature>
<feature type="transmembrane region" description="Helical" evidence="6">
    <location>
        <begin position="300"/>
        <end position="322"/>
    </location>
</feature>
<evidence type="ECO:0000256" key="4">
    <source>
        <dbReference type="ARBA" id="ARBA00022989"/>
    </source>
</evidence>
<sequence length="349" mass="36987">MSTTFTAAGRLARNPHVGYAVFGAALMTLPVLAGSGLMMTSTLMTVGFTLIYAIVAMGLNLLLGYSGLISLGTAGFMGLGAYLAAYVQDDLGLGFWVAVLAALVIPTVIGILVGVVSLRVRSIYLAIATLTISEILLKTFEQAEWFTHGTAGKQSHYPVILGVQADRALVFGIIVVALVLVMMLTHNIVHGQLGRALHAMRASEVAAQAMGVNVLTYKLFAFAVATLYAGLAGALYLFFLKSSYPSTWNLFLSLNVVAMVVVGGLRSIYGTVVGAFVIFAVPELVLKRLPVIGDVAGLPYIFSGVLIIVVIMFFPQGLRGVWDVGRRMASTRRPVSAPVDAARDEVAAR</sequence>
<feature type="transmembrane region" description="Helical" evidence="6">
    <location>
        <begin position="68"/>
        <end position="87"/>
    </location>
</feature>
<keyword evidence="3 6" id="KW-0812">Transmembrane</keyword>
<keyword evidence="8" id="KW-1185">Reference proteome</keyword>
<accession>A0ABT9D9N9</accession>
<feature type="transmembrane region" description="Helical" evidence="6">
    <location>
        <begin position="219"/>
        <end position="239"/>
    </location>
</feature>
<evidence type="ECO:0000256" key="5">
    <source>
        <dbReference type="ARBA" id="ARBA00023136"/>
    </source>
</evidence>
<evidence type="ECO:0000313" key="8">
    <source>
        <dbReference type="Proteomes" id="UP001232536"/>
    </source>
</evidence>
<evidence type="ECO:0000256" key="2">
    <source>
        <dbReference type="ARBA" id="ARBA00022475"/>
    </source>
</evidence>
<feature type="transmembrane region" description="Helical" evidence="6">
    <location>
        <begin position="17"/>
        <end position="37"/>
    </location>
</feature>
<proteinExistence type="predicted"/>